<feature type="domain" description="Hydin adenylate kinase-like" evidence="2">
    <location>
        <begin position="897"/>
        <end position="959"/>
    </location>
</feature>
<dbReference type="GO" id="GO:0005930">
    <property type="term" value="C:axoneme"/>
    <property type="evidence" value="ECO:0007669"/>
    <property type="project" value="TreeGrafter"/>
</dbReference>
<keyword evidence="4" id="KW-1185">Reference proteome</keyword>
<evidence type="ECO:0000313" key="3">
    <source>
        <dbReference type="EMBL" id="KAA3681660.1"/>
    </source>
</evidence>
<accession>A0A5J4P2I4</accession>
<proteinExistence type="predicted"/>
<sequence length="988" mass="109485">MTNISPMPVTFRWSFVVGERANIVFRRQARLPDSPLATTQRDHESTSDTERANAKLGNAVEDGDEIRWENGQTQEKPITEDESPSVSDGLEEVSKKNEGILPDEMKVSKDDKIFMMEQANAPVETYAMNDPTDVLAEKNEVLNCLIEQDNDVVPLGIEEIFDITPLYGELAAGETQSMSFVFYGHADIEASITAMCEVEGGPTYTMEISGGASYVDYYLDRTEIDFDPVRFDKPAVSELLLANTGQVEFEFSITPSDLSTEIKETVLEESLYSAFETGQLVAEPAVGYLAAGETCTIRLSYLARKPGFYEKSVQLYVAHFPPKMIILQGLADFARLNLDLPRYYAHKKCFKVPMQIAMENSFSEVTGQCREQSGPFGSDTFERIMNDLLKELHKQVIRLLQNAQDERPSDVICTCRGIKNQSAATEIMKSKNGRVDLDPVFLHDRTCVVAKAVQSALHRPLSNQCTIPDWILERVPDIGLQMEAERCHVCSLLEQRALEYVSRVNTNKNNADASLVTASDKSVMATTISPKQIKCITTGNKLRLPGYVLDFGVVIFGTVTKRPVRSINTGFEPVSFRFEPQSVQRIAQYGFAPSISRIRKLPGAPDHEWADWEITFDPKGAGLSSGLAGVELIINVLNGPLIPVWLQAEVVTPVLSAHVNCLEFGAVQRGEARLLPVQLYNPSPVCVNWVHARYDKTVGHSTGNQPTCIGRRIGTKTLRFRTDNHPPPVFEVIPKGGSLGSGEKRNIQEDQILRKLGFFDEFGLMYLPPRKPGESLPPELTSFYEEYLKRLQESKDPSENVEATMKDDILSRCEKKSSIPELTCSATPTDNDGRSTPTEILAATFNNDASRMSEESRMSAGVVAKDVTPISLALARHLGISVNPDGQLFASRRGIFIIVHSPLAVVRQPVIRDLSKRYQAIVLSVDQIVLEALATSSTDAAERARQCCLQSGYETVPNMVAKDLLERIAEADVKDERIGYSGEISAGK</sequence>
<evidence type="ECO:0000313" key="4">
    <source>
        <dbReference type="Proteomes" id="UP000324629"/>
    </source>
</evidence>
<dbReference type="Pfam" id="PF17213">
    <property type="entry name" value="Hydin_ADK"/>
    <property type="match status" value="1"/>
</dbReference>
<name>A0A5J4P2I4_9TREM</name>
<dbReference type="GO" id="GO:0003341">
    <property type="term" value="P:cilium movement"/>
    <property type="evidence" value="ECO:0007669"/>
    <property type="project" value="TreeGrafter"/>
</dbReference>
<feature type="region of interest" description="Disordered" evidence="1">
    <location>
        <begin position="34"/>
        <end position="93"/>
    </location>
</feature>
<dbReference type="PANTHER" id="PTHR23053">
    <property type="entry name" value="DLEC1 DELETED IN LUNG AND ESOPHAGEAL CANCER 1"/>
    <property type="match status" value="1"/>
</dbReference>
<evidence type="ECO:0000259" key="2">
    <source>
        <dbReference type="Pfam" id="PF17213"/>
    </source>
</evidence>
<protein>
    <recommendedName>
        <fullName evidence="2">Hydin adenylate kinase-like domain-containing protein</fullName>
    </recommendedName>
</protein>
<dbReference type="Gene3D" id="2.60.40.10">
    <property type="entry name" value="Immunoglobulins"/>
    <property type="match status" value="1"/>
</dbReference>
<dbReference type="EMBL" id="QNGE01000153">
    <property type="protein sequence ID" value="KAA3681660.1"/>
    <property type="molecule type" value="Genomic_DNA"/>
</dbReference>
<dbReference type="InterPro" id="IPR033768">
    <property type="entry name" value="Hydin_ADK"/>
</dbReference>
<comment type="caution">
    <text evidence="3">The sequence shown here is derived from an EMBL/GenBank/DDBJ whole genome shotgun (WGS) entry which is preliminary data.</text>
</comment>
<dbReference type="Proteomes" id="UP000324629">
    <property type="component" value="Unassembled WGS sequence"/>
</dbReference>
<reference evidence="3 4" key="1">
    <citation type="journal article" date="2019" name="Gigascience">
        <title>Whole-genome sequence of the oriental lung fluke Paragonimus westermani.</title>
        <authorList>
            <person name="Oey H."/>
            <person name="Zakrzewski M."/>
            <person name="Narain K."/>
            <person name="Devi K.R."/>
            <person name="Agatsuma T."/>
            <person name="Nawaratna S."/>
            <person name="Gobert G.N."/>
            <person name="Jones M.K."/>
            <person name="Ragan M.A."/>
            <person name="McManus D.P."/>
            <person name="Krause L."/>
        </authorList>
    </citation>
    <scope>NUCLEOTIDE SEQUENCE [LARGE SCALE GENOMIC DNA]</scope>
    <source>
        <strain evidence="3 4">IND2009</strain>
    </source>
</reference>
<feature type="compositionally biased region" description="Basic and acidic residues" evidence="1">
    <location>
        <begin position="40"/>
        <end position="53"/>
    </location>
</feature>
<dbReference type="PANTHER" id="PTHR23053:SF0">
    <property type="entry name" value="HYDROCEPHALUS-INDUCING PROTEIN HOMOLOG"/>
    <property type="match status" value="1"/>
</dbReference>
<gene>
    <name evidence="3" type="ORF">DEA37_0010948</name>
</gene>
<dbReference type="AlphaFoldDB" id="A0A5J4P2I4"/>
<evidence type="ECO:0000256" key="1">
    <source>
        <dbReference type="SAM" id="MobiDB-lite"/>
    </source>
</evidence>
<dbReference type="InterPro" id="IPR033305">
    <property type="entry name" value="Hydin-like"/>
</dbReference>
<dbReference type="InterPro" id="IPR013783">
    <property type="entry name" value="Ig-like_fold"/>
</dbReference>
<organism evidence="3 4">
    <name type="scientific">Paragonimus westermani</name>
    <dbReference type="NCBI Taxonomy" id="34504"/>
    <lineage>
        <taxon>Eukaryota</taxon>
        <taxon>Metazoa</taxon>
        <taxon>Spiralia</taxon>
        <taxon>Lophotrochozoa</taxon>
        <taxon>Platyhelminthes</taxon>
        <taxon>Trematoda</taxon>
        <taxon>Digenea</taxon>
        <taxon>Plagiorchiida</taxon>
        <taxon>Troglotremata</taxon>
        <taxon>Troglotrematidae</taxon>
        <taxon>Paragonimus</taxon>
    </lineage>
</organism>
<dbReference type="GO" id="GO:1904158">
    <property type="term" value="P:axonemal central apparatus assembly"/>
    <property type="evidence" value="ECO:0007669"/>
    <property type="project" value="TreeGrafter"/>
</dbReference>